<dbReference type="GO" id="GO:0005524">
    <property type="term" value="F:ATP binding"/>
    <property type="evidence" value="ECO:0007669"/>
    <property type="project" value="UniProtKB-KW"/>
</dbReference>
<evidence type="ECO:0000256" key="5">
    <source>
        <dbReference type="ARBA" id="ARBA00022741"/>
    </source>
</evidence>
<dbReference type="SUPFAM" id="SSF89095">
    <property type="entry name" value="GatB/YqeY motif"/>
    <property type="match status" value="1"/>
</dbReference>
<comment type="subunit">
    <text evidence="2">Heterotrimer of A, B and C subunits.</text>
</comment>
<dbReference type="InterPro" id="IPR017959">
    <property type="entry name" value="Asn/Gln-tRNA_amidoTrfase_suB/E"/>
</dbReference>
<evidence type="ECO:0000256" key="7">
    <source>
        <dbReference type="ARBA" id="ARBA00022917"/>
    </source>
</evidence>
<dbReference type="Proteomes" id="UP000215616">
    <property type="component" value="Unassembled WGS sequence"/>
</dbReference>
<evidence type="ECO:0000256" key="1">
    <source>
        <dbReference type="ARBA" id="ARBA00005306"/>
    </source>
</evidence>
<keyword evidence="7" id="KW-0648">Protein biosynthesis</keyword>
<comment type="catalytic activity">
    <reaction evidence="9">
        <text>L-aspartyl-tRNA(Asn) + L-glutamine + ATP + H2O = L-asparaginyl-tRNA(Asn) + L-glutamate + ADP + phosphate + 2 H(+)</text>
        <dbReference type="Rhea" id="RHEA:14513"/>
        <dbReference type="Rhea" id="RHEA-COMP:9674"/>
        <dbReference type="Rhea" id="RHEA-COMP:9677"/>
        <dbReference type="ChEBI" id="CHEBI:15377"/>
        <dbReference type="ChEBI" id="CHEBI:15378"/>
        <dbReference type="ChEBI" id="CHEBI:29985"/>
        <dbReference type="ChEBI" id="CHEBI:30616"/>
        <dbReference type="ChEBI" id="CHEBI:43474"/>
        <dbReference type="ChEBI" id="CHEBI:58359"/>
        <dbReference type="ChEBI" id="CHEBI:78515"/>
        <dbReference type="ChEBI" id="CHEBI:78516"/>
        <dbReference type="ChEBI" id="CHEBI:456216"/>
    </reaction>
</comment>
<dbReference type="FunFam" id="1.10.10.410:FF:000001">
    <property type="entry name" value="Aspartyl/glutamyl-tRNA(Asn/Gln) amidotransferase subunit B"/>
    <property type="match status" value="1"/>
</dbReference>
<feature type="non-terminal residue" evidence="12">
    <location>
        <position position="1"/>
    </location>
</feature>
<evidence type="ECO:0000313" key="12">
    <source>
        <dbReference type="EMBL" id="OYW97628.1"/>
    </source>
</evidence>
<dbReference type="AlphaFoldDB" id="A0A258CQ52"/>
<dbReference type="GO" id="GO:0016740">
    <property type="term" value="F:transferase activity"/>
    <property type="evidence" value="ECO:0007669"/>
    <property type="project" value="UniProtKB-KW"/>
</dbReference>
<gene>
    <name evidence="12" type="primary">gatB</name>
    <name evidence="12" type="ORF">B7Z12_21300</name>
</gene>
<dbReference type="InterPro" id="IPR023168">
    <property type="entry name" value="GatB_Yqey_C_2"/>
</dbReference>
<proteinExistence type="inferred from homology"/>
<comment type="catalytic activity">
    <reaction evidence="10">
        <text>L-glutamyl-tRNA(Gln) + L-glutamine + ATP + H2O = L-glutaminyl-tRNA(Gln) + L-glutamate + ADP + phosphate + H(+)</text>
        <dbReference type="Rhea" id="RHEA:17521"/>
        <dbReference type="Rhea" id="RHEA-COMP:9681"/>
        <dbReference type="Rhea" id="RHEA-COMP:9684"/>
        <dbReference type="ChEBI" id="CHEBI:15377"/>
        <dbReference type="ChEBI" id="CHEBI:15378"/>
        <dbReference type="ChEBI" id="CHEBI:29985"/>
        <dbReference type="ChEBI" id="CHEBI:30616"/>
        <dbReference type="ChEBI" id="CHEBI:43474"/>
        <dbReference type="ChEBI" id="CHEBI:58359"/>
        <dbReference type="ChEBI" id="CHEBI:78520"/>
        <dbReference type="ChEBI" id="CHEBI:78521"/>
        <dbReference type="ChEBI" id="CHEBI:456216"/>
    </reaction>
</comment>
<evidence type="ECO:0000256" key="3">
    <source>
        <dbReference type="ARBA" id="ARBA00016923"/>
    </source>
</evidence>
<dbReference type="GO" id="GO:0006412">
    <property type="term" value="P:translation"/>
    <property type="evidence" value="ECO:0007669"/>
    <property type="project" value="UniProtKB-KW"/>
</dbReference>
<sequence>KIAKEVFEHMWAGEGRPAEIVEKRGLVQINDTGAIEKAIDDLIAANPDKAEAVKDKPQALGWFVGQVMKATGGKANPGTVNELLRKKLGVE</sequence>
<evidence type="ECO:0000256" key="4">
    <source>
        <dbReference type="ARBA" id="ARBA00022598"/>
    </source>
</evidence>
<dbReference type="Pfam" id="PF02637">
    <property type="entry name" value="GatB_Yqey"/>
    <property type="match status" value="1"/>
</dbReference>
<dbReference type="PANTHER" id="PTHR11659:SF0">
    <property type="entry name" value="GLUTAMYL-TRNA(GLN) AMIDOTRANSFERASE SUBUNIT B, MITOCHONDRIAL"/>
    <property type="match status" value="1"/>
</dbReference>
<evidence type="ECO:0000256" key="9">
    <source>
        <dbReference type="ARBA" id="ARBA00047380"/>
    </source>
</evidence>
<keyword evidence="5" id="KW-0547">Nucleotide-binding</keyword>
<dbReference type="SMART" id="SM00845">
    <property type="entry name" value="GatB_Yqey"/>
    <property type="match status" value="1"/>
</dbReference>
<name>A0A258CQ52_CAUVI</name>
<evidence type="ECO:0000256" key="8">
    <source>
        <dbReference type="ARBA" id="ARBA00024799"/>
    </source>
</evidence>
<comment type="function">
    <text evidence="8">Allows the formation of correctly charged Asn-tRNA(Asn) or Gln-tRNA(Gln) through the transamidation of misacylated Asp-tRNA(Asn) or Glu-tRNA(Gln) in organisms which lack either or both of asparaginyl-tRNA or glutaminyl-tRNA synthetases. The reaction takes place in the presence of glutamine and ATP through an activated phospho-Asp-tRNA(Asn) or phospho-Glu-tRNA(Gln).</text>
</comment>
<dbReference type="InterPro" id="IPR018027">
    <property type="entry name" value="Asn/Gln_amidotransferase"/>
</dbReference>
<dbReference type="EMBL" id="NCDQ01000623">
    <property type="protein sequence ID" value="OYW97628.1"/>
    <property type="molecule type" value="Genomic_DNA"/>
</dbReference>
<evidence type="ECO:0000256" key="2">
    <source>
        <dbReference type="ARBA" id="ARBA00011123"/>
    </source>
</evidence>
<reference evidence="12 13" key="1">
    <citation type="submission" date="2017-03" db="EMBL/GenBank/DDBJ databases">
        <title>Lifting the veil on microbial sulfur biogeochemistry in mining wastewaters.</title>
        <authorList>
            <person name="Kantor R.S."/>
            <person name="Colenbrander Nelson T."/>
            <person name="Marshall S."/>
            <person name="Bennett D."/>
            <person name="Apte S."/>
            <person name="Camacho D."/>
            <person name="Thomas B.C."/>
            <person name="Warren L.A."/>
            <person name="Banfield J.F."/>
        </authorList>
    </citation>
    <scope>NUCLEOTIDE SEQUENCE [LARGE SCALE GENOMIC DNA]</scope>
    <source>
        <strain evidence="12">32-67-7</strain>
    </source>
</reference>
<evidence type="ECO:0000313" key="13">
    <source>
        <dbReference type="Proteomes" id="UP000215616"/>
    </source>
</evidence>
<dbReference type="Gene3D" id="1.10.10.410">
    <property type="match status" value="1"/>
</dbReference>
<accession>A0A258CQ52</accession>
<dbReference type="GO" id="GO:0070681">
    <property type="term" value="P:glutaminyl-tRNAGln biosynthesis via transamidation"/>
    <property type="evidence" value="ECO:0007669"/>
    <property type="project" value="TreeGrafter"/>
</dbReference>
<evidence type="ECO:0000256" key="10">
    <source>
        <dbReference type="ARBA" id="ARBA00047913"/>
    </source>
</evidence>
<dbReference type="InterPro" id="IPR003789">
    <property type="entry name" value="Asn/Gln_tRNA_amidoTrase-B-like"/>
</dbReference>
<comment type="caution">
    <text evidence="12">The sequence shown here is derived from an EMBL/GenBank/DDBJ whole genome shotgun (WGS) entry which is preliminary data.</text>
</comment>
<keyword evidence="6" id="KW-0067">ATP-binding</keyword>
<comment type="similarity">
    <text evidence="1">Belongs to the GatB/GatE family. GatB subfamily.</text>
</comment>
<protein>
    <recommendedName>
        <fullName evidence="3">Aspartyl/glutamyl-tRNA(Asn/Gln) amidotransferase subunit B</fullName>
    </recommendedName>
</protein>
<keyword evidence="4" id="KW-0436">Ligase</keyword>
<dbReference type="PANTHER" id="PTHR11659">
    <property type="entry name" value="GLUTAMYL-TRNA GLN AMIDOTRANSFERASE SUBUNIT B MITOCHONDRIAL AND PROKARYOTIC PET112-RELATED"/>
    <property type="match status" value="1"/>
</dbReference>
<keyword evidence="12" id="KW-0808">Transferase</keyword>
<organism evidence="12 13">
    <name type="scientific">Caulobacter vibrioides</name>
    <name type="common">Caulobacter crescentus</name>
    <dbReference type="NCBI Taxonomy" id="155892"/>
    <lineage>
        <taxon>Bacteria</taxon>
        <taxon>Pseudomonadati</taxon>
        <taxon>Pseudomonadota</taxon>
        <taxon>Alphaproteobacteria</taxon>
        <taxon>Caulobacterales</taxon>
        <taxon>Caulobacteraceae</taxon>
        <taxon>Caulobacter</taxon>
    </lineage>
</organism>
<feature type="domain" description="Asn/Gln amidotransferase" evidence="11">
    <location>
        <begin position="1"/>
        <end position="88"/>
    </location>
</feature>
<evidence type="ECO:0000256" key="6">
    <source>
        <dbReference type="ARBA" id="ARBA00022840"/>
    </source>
</evidence>
<evidence type="ECO:0000259" key="11">
    <source>
        <dbReference type="SMART" id="SM00845"/>
    </source>
</evidence>
<dbReference type="GO" id="GO:0050567">
    <property type="term" value="F:glutaminyl-tRNA synthase (glutamine-hydrolyzing) activity"/>
    <property type="evidence" value="ECO:0007669"/>
    <property type="project" value="TreeGrafter"/>
</dbReference>